<name>A0A015MPA1_RHIIW</name>
<organism evidence="4 5">
    <name type="scientific">Rhizophagus irregularis (strain DAOM 197198w)</name>
    <name type="common">Glomus intraradices</name>
    <dbReference type="NCBI Taxonomy" id="1432141"/>
    <lineage>
        <taxon>Eukaryota</taxon>
        <taxon>Fungi</taxon>
        <taxon>Fungi incertae sedis</taxon>
        <taxon>Mucoromycota</taxon>
        <taxon>Glomeromycotina</taxon>
        <taxon>Glomeromycetes</taxon>
        <taxon>Glomerales</taxon>
        <taxon>Glomeraceae</taxon>
        <taxon>Rhizophagus</taxon>
    </lineage>
</organism>
<dbReference type="Pfam" id="PF08238">
    <property type="entry name" value="Sel1"/>
    <property type="match status" value="15"/>
</dbReference>
<keyword evidence="2" id="KW-0067">ATP-binding</keyword>
<dbReference type="PROSITE" id="PS00107">
    <property type="entry name" value="PROTEIN_KINASE_ATP"/>
    <property type="match status" value="1"/>
</dbReference>
<dbReference type="Pfam" id="PF07714">
    <property type="entry name" value="PK_Tyr_Ser-Thr"/>
    <property type="match status" value="1"/>
</dbReference>
<dbReference type="InterPro" id="IPR011990">
    <property type="entry name" value="TPR-like_helical_dom_sf"/>
</dbReference>
<dbReference type="PROSITE" id="PS50011">
    <property type="entry name" value="PROTEIN_KINASE_DOM"/>
    <property type="match status" value="1"/>
</dbReference>
<accession>A0A015MPA1</accession>
<evidence type="ECO:0000259" key="3">
    <source>
        <dbReference type="PROSITE" id="PS50011"/>
    </source>
</evidence>
<gene>
    <name evidence="4" type="ORF">RirG_103650</name>
</gene>
<comment type="caution">
    <text evidence="4">The sequence shown here is derived from an EMBL/GenBank/DDBJ whole genome shotgun (WGS) entry which is preliminary data.</text>
</comment>
<feature type="binding site" evidence="2">
    <location>
        <position position="87"/>
    </location>
    <ligand>
        <name>ATP</name>
        <dbReference type="ChEBI" id="CHEBI:30616"/>
    </ligand>
</feature>
<sequence length="992" mass="114283">MSNNSEINLSTDAKIKYSNGIGKKDSKLYEMIKKETNDTFISWLKSNEDIKYFEYSNFRNLKPVGKGSYGSVLRANMKNAAGFYALKSFNNDETTLQQIINELDLYRTIGRHENILQLFGVTKIETDVVYQMSEYCLVLEYAHSGTLSTYLKKHFIELTWNNKLGLALQLTSAVSYLHDKNIIHCDLHANNILISKNGIKLADFGLSKKIAERSSNASKILGVIPYVDPKSFNNDNYLLSKKSDVYSVGVLLWQISSGREPFKDKGFDYDLRLVMSINDGLREKIIEGTPVEYSKLYTECWKNEPDERPDMQQVVSILKTMFENEENCSLENLINDSLISLNTSTNDENESFIIEFENDLIVNGQTVDELIEYIINKHDLGFAFDQIQQMLQLNKTTENLINWLLNNQYKAQYKWFLGLFYYYDIDTEDTEENSSKALKLFSRASEDNFSLAQIYLGKCYNDGEETEQSKYLAFTWYQKSVENGSILGQFYLGYCYEFGIGTKKNENKSVYWYQKAANNGNITAKLYLANCYRFGKGVKKDEVKAFNYYKSLARQKIADAQQQLGNYLYNGIGTEIDEVKALYWYKKAITNGNVIAKEIIKKYYNIKIKKNNLSLNYIILFFKSLHQLGLYFIGKILLMDTNFRKSFNYFQKAAEKENKFAQYILGDFYKNGNYVKKNIRKAFELYQKSAKQGYKYAQFQLGYYYDYGIGIDINRVKAFELYKLAAEKGHNIAQNNLGMLYLRGEGTEKDLNTAIYWFQKAAKNDESYAQNNLGLCYELGLGINKDEIKAFEYYKKSAENGNINAKFQLGYCYVSGVGTEVNKIRGFELYDEAAGNNNNNIQVINNEKIDTYLDKINHWYKKAAENDSSALYDLGMCYEFGKGVYQNEIRAFEFYKKSAHQGFNDAQCKLGYCYDHGIGVDINKEKAFEFYKLAAEKNNCEAQGSLALLYEQGEGTKKSIEAAIYWYKEAANNGCPEAKERLGILLKQGISQ</sequence>
<evidence type="ECO:0000256" key="1">
    <source>
        <dbReference type="ARBA" id="ARBA00038101"/>
    </source>
</evidence>
<dbReference type="PANTHER" id="PTHR11102:SF160">
    <property type="entry name" value="ERAD-ASSOCIATED E3 UBIQUITIN-PROTEIN LIGASE COMPONENT HRD3"/>
    <property type="match status" value="1"/>
</dbReference>
<dbReference type="InterPro" id="IPR011009">
    <property type="entry name" value="Kinase-like_dom_sf"/>
</dbReference>
<feature type="domain" description="Protein kinase" evidence="3">
    <location>
        <begin position="58"/>
        <end position="322"/>
    </location>
</feature>
<dbReference type="SUPFAM" id="SSF81901">
    <property type="entry name" value="HCP-like"/>
    <property type="match status" value="3"/>
</dbReference>
<dbReference type="InterPro" id="IPR000719">
    <property type="entry name" value="Prot_kinase_dom"/>
</dbReference>
<dbReference type="InterPro" id="IPR017441">
    <property type="entry name" value="Protein_kinase_ATP_BS"/>
</dbReference>
<dbReference type="AlphaFoldDB" id="A0A015MPA1"/>
<proteinExistence type="inferred from homology"/>
<keyword evidence="2" id="KW-0547">Nucleotide-binding</keyword>
<dbReference type="GO" id="GO:0004672">
    <property type="term" value="F:protein kinase activity"/>
    <property type="evidence" value="ECO:0007669"/>
    <property type="project" value="InterPro"/>
</dbReference>
<dbReference type="SMART" id="SM00671">
    <property type="entry name" value="SEL1"/>
    <property type="match status" value="14"/>
</dbReference>
<dbReference type="Gene3D" id="1.10.510.10">
    <property type="entry name" value="Transferase(Phosphotransferase) domain 1"/>
    <property type="match status" value="1"/>
</dbReference>
<dbReference type="PRINTS" id="PR00109">
    <property type="entry name" value="TYRKINASE"/>
</dbReference>
<dbReference type="SUPFAM" id="SSF56112">
    <property type="entry name" value="Protein kinase-like (PK-like)"/>
    <property type="match status" value="1"/>
</dbReference>
<evidence type="ECO:0000313" key="5">
    <source>
        <dbReference type="Proteomes" id="UP000022910"/>
    </source>
</evidence>
<dbReference type="SMR" id="A0A015MPA1"/>
<dbReference type="EMBL" id="JEMT01017237">
    <property type="protein sequence ID" value="EXX68603.1"/>
    <property type="molecule type" value="Genomic_DNA"/>
</dbReference>
<dbReference type="HOGENOM" id="CLU_000288_7_12_1"/>
<keyword evidence="5" id="KW-1185">Reference proteome</keyword>
<evidence type="ECO:0000256" key="2">
    <source>
        <dbReference type="PROSITE-ProRule" id="PRU10141"/>
    </source>
</evidence>
<dbReference type="Gene3D" id="1.25.40.10">
    <property type="entry name" value="Tetratricopeptide repeat domain"/>
    <property type="match status" value="3"/>
</dbReference>
<dbReference type="GO" id="GO:0005524">
    <property type="term" value="F:ATP binding"/>
    <property type="evidence" value="ECO:0007669"/>
    <property type="project" value="UniProtKB-UniRule"/>
</dbReference>
<dbReference type="InterPro" id="IPR001245">
    <property type="entry name" value="Ser-Thr/Tyr_kinase_cat_dom"/>
</dbReference>
<dbReference type="InterPro" id="IPR006597">
    <property type="entry name" value="Sel1-like"/>
</dbReference>
<dbReference type="STRING" id="1432141.A0A015MPA1"/>
<reference evidence="4 5" key="1">
    <citation type="submission" date="2014-02" db="EMBL/GenBank/DDBJ databases">
        <title>Single nucleus genome sequencing reveals high similarity among nuclei of an endomycorrhizal fungus.</title>
        <authorList>
            <person name="Lin K."/>
            <person name="Geurts R."/>
            <person name="Zhang Z."/>
            <person name="Limpens E."/>
            <person name="Saunders D.G."/>
            <person name="Mu D."/>
            <person name="Pang E."/>
            <person name="Cao H."/>
            <person name="Cha H."/>
            <person name="Lin T."/>
            <person name="Zhou Q."/>
            <person name="Shang Y."/>
            <person name="Li Y."/>
            <person name="Ivanov S."/>
            <person name="Sharma T."/>
            <person name="Velzen R.V."/>
            <person name="Ruijter N.D."/>
            <person name="Aanen D.K."/>
            <person name="Win J."/>
            <person name="Kamoun S."/>
            <person name="Bisseling T."/>
            <person name="Huang S."/>
        </authorList>
    </citation>
    <scope>NUCLEOTIDE SEQUENCE [LARGE SCALE GENOMIC DNA]</scope>
    <source>
        <strain evidence="5">DAOM197198w</strain>
    </source>
</reference>
<dbReference type="Proteomes" id="UP000022910">
    <property type="component" value="Unassembled WGS sequence"/>
</dbReference>
<dbReference type="PANTHER" id="PTHR11102">
    <property type="entry name" value="SEL-1-LIKE PROTEIN"/>
    <property type="match status" value="1"/>
</dbReference>
<comment type="similarity">
    <text evidence="1">Belongs to the sel-1 family.</text>
</comment>
<dbReference type="OrthoDB" id="2186239at2759"/>
<evidence type="ECO:0000313" key="4">
    <source>
        <dbReference type="EMBL" id="EXX68603.1"/>
    </source>
</evidence>
<dbReference type="InterPro" id="IPR050767">
    <property type="entry name" value="Sel1_AlgK"/>
</dbReference>
<protein>
    <submittedName>
        <fullName evidence="4">Ste7p</fullName>
    </submittedName>
</protein>